<feature type="domain" description="DUF5675" evidence="1">
    <location>
        <begin position="5"/>
        <end position="139"/>
    </location>
</feature>
<dbReference type="InterPro" id="IPR043732">
    <property type="entry name" value="DUF5675"/>
</dbReference>
<reference evidence="2" key="1">
    <citation type="journal article" date="2021" name="Proc. Natl. Acad. Sci. U.S.A.">
        <title>A Catalog of Tens of Thousands of Viruses from Human Metagenomes Reveals Hidden Associations with Chronic Diseases.</title>
        <authorList>
            <person name="Tisza M.J."/>
            <person name="Buck C.B."/>
        </authorList>
    </citation>
    <scope>NUCLEOTIDE SEQUENCE</scope>
    <source>
        <strain evidence="2">CtAUQ2</strain>
    </source>
</reference>
<evidence type="ECO:0000259" key="1">
    <source>
        <dbReference type="Pfam" id="PF18925"/>
    </source>
</evidence>
<organism evidence="2">
    <name type="scientific">Siphoviridae sp. ctAUQ2</name>
    <dbReference type="NCBI Taxonomy" id="2826182"/>
    <lineage>
        <taxon>Viruses</taxon>
        <taxon>Duplodnaviria</taxon>
        <taxon>Heunggongvirae</taxon>
        <taxon>Uroviricota</taxon>
        <taxon>Caudoviricetes</taxon>
    </lineage>
</organism>
<dbReference type="Pfam" id="PF18925">
    <property type="entry name" value="DUF5675"/>
    <property type="match status" value="1"/>
</dbReference>
<protein>
    <recommendedName>
        <fullName evidence="1">DUF5675 domain-containing protein</fullName>
    </recommendedName>
</protein>
<evidence type="ECO:0000313" key="2">
    <source>
        <dbReference type="EMBL" id="DAD87520.1"/>
    </source>
</evidence>
<sequence length="154" mass="17100">MKLRLKRIACKPLYSIGKLYVDGQYFCDTIEDRDRGLHDGMTEQEIRSIKVPSETAIPTGTYNVTMNIQSPKFKSKAAYAFCNGYLPRLLNVKGFDGILIHIGNTQNASAGCILVGQNKVVGQVINSTETFKKLYAVLDAAHKRGEKISITVEK</sequence>
<accession>A0A8S5MZ80</accession>
<dbReference type="EMBL" id="BK015022">
    <property type="protein sequence ID" value="DAD87520.1"/>
    <property type="molecule type" value="Genomic_DNA"/>
</dbReference>
<name>A0A8S5MZ80_9CAUD</name>
<proteinExistence type="predicted"/>